<keyword evidence="1" id="KW-0732">Signal</keyword>
<dbReference type="InterPro" id="IPR019619">
    <property type="entry name" value="DUF2490"/>
</dbReference>
<dbReference type="AlphaFoldDB" id="A0A2W4TLE5"/>
<evidence type="ECO:0000313" key="3">
    <source>
        <dbReference type="Proteomes" id="UP000249396"/>
    </source>
</evidence>
<dbReference type="EMBL" id="QJPH01000191">
    <property type="protein sequence ID" value="PZN83207.1"/>
    <property type="molecule type" value="Genomic_DNA"/>
</dbReference>
<proteinExistence type="predicted"/>
<protein>
    <submittedName>
        <fullName evidence="2">DUF2490 domain-containing protein</fullName>
    </submittedName>
</protein>
<sequence>MKSFEKSIILASLALSSAATCTADNLVQQDAGAWVQAVGEGSLKFIDPSLEKARIWLEGQSHWDDDWYHWSQSFLRVALGYSLTERATIWVGYTWVPNQTAGKPFISQQDVWPGFRYILPTEFGTVMFRTLLESNFIRGNDVRFHPRQMVRFTHPFDFEPRLSLVVWDEVFFRVNTTQYGGRAGYDQNRAFGGVGWTFNPHVTVELGYLNQDVDDANHINNTMHHIIQGSLIVNF</sequence>
<evidence type="ECO:0000256" key="1">
    <source>
        <dbReference type="SAM" id="SignalP"/>
    </source>
</evidence>
<dbReference type="Pfam" id="PF10677">
    <property type="entry name" value="DUF2490"/>
    <property type="match status" value="1"/>
</dbReference>
<evidence type="ECO:0000313" key="2">
    <source>
        <dbReference type="EMBL" id="PZN83207.1"/>
    </source>
</evidence>
<feature type="chain" id="PRO_5015973549" evidence="1">
    <location>
        <begin position="24"/>
        <end position="235"/>
    </location>
</feature>
<name>A0A2W4TLE5_9GAMM</name>
<gene>
    <name evidence="2" type="ORF">DM484_04985</name>
</gene>
<comment type="caution">
    <text evidence="2">The sequence shown here is derived from an EMBL/GenBank/DDBJ whole genome shotgun (WGS) entry which is preliminary data.</text>
</comment>
<organism evidence="2 3">
    <name type="scientific">Candidatus Methylumidiphilus alinenensis</name>
    <dbReference type="NCBI Taxonomy" id="2202197"/>
    <lineage>
        <taxon>Bacteria</taxon>
        <taxon>Pseudomonadati</taxon>
        <taxon>Pseudomonadota</taxon>
        <taxon>Gammaproteobacteria</taxon>
        <taxon>Methylococcales</taxon>
        <taxon>Candidatus Methylumidiphilus</taxon>
    </lineage>
</organism>
<dbReference type="Proteomes" id="UP000249396">
    <property type="component" value="Unassembled WGS sequence"/>
</dbReference>
<reference evidence="2 3" key="1">
    <citation type="journal article" date="2018" name="Aquat. Microb. Ecol.">
        <title>Gammaproteobacterial methanotrophs dominate.</title>
        <authorList>
            <person name="Rissanen A.J."/>
            <person name="Saarenheimo J."/>
            <person name="Tiirola M."/>
            <person name="Peura S."/>
            <person name="Aalto S.L."/>
            <person name="Karvinen A."/>
            <person name="Nykanen H."/>
        </authorList>
    </citation>
    <scope>NUCLEOTIDE SEQUENCE [LARGE SCALE GENOMIC DNA]</scope>
    <source>
        <strain evidence="2">AMbin10</strain>
    </source>
</reference>
<feature type="signal peptide" evidence="1">
    <location>
        <begin position="1"/>
        <end position="23"/>
    </location>
</feature>
<accession>A0A2W4TLE5</accession>